<dbReference type="GO" id="GO:0016758">
    <property type="term" value="F:hexosyltransferase activity"/>
    <property type="evidence" value="ECO:0007669"/>
    <property type="project" value="UniProtKB-ARBA"/>
</dbReference>
<dbReference type="PANTHER" id="PTHR22916">
    <property type="entry name" value="GLYCOSYLTRANSFERASE"/>
    <property type="match status" value="1"/>
</dbReference>
<dbReference type="AlphaFoldDB" id="A0A9X1CE42"/>
<evidence type="ECO:0000313" key="3">
    <source>
        <dbReference type="EMBL" id="MBP2075898.1"/>
    </source>
</evidence>
<dbReference type="InterPro" id="IPR001173">
    <property type="entry name" value="Glyco_trans_2-like"/>
</dbReference>
<dbReference type="Pfam" id="PF00535">
    <property type="entry name" value="Glycos_transf_2"/>
    <property type="match status" value="1"/>
</dbReference>
<protein>
    <submittedName>
        <fullName evidence="3">Glycosyltransferase involved in cell wall biosynthesis</fullName>
    </submittedName>
</protein>
<name>A0A9X1CE42_9BACI</name>
<dbReference type="RefSeq" id="WP_149474857.1">
    <property type="nucleotide sequence ID" value="NZ_JAGGMB010000001.1"/>
</dbReference>
<dbReference type="PANTHER" id="PTHR22916:SF3">
    <property type="entry name" value="UDP-GLCNAC:BETAGAL BETA-1,3-N-ACETYLGLUCOSAMINYLTRANSFERASE-LIKE PROTEIN 1"/>
    <property type="match status" value="1"/>
</dbReference>
<dbReference type="EMBL" id="JAGGMB010000001">
    <property type="protein sequence ID" value="MBP2075898.1"/>
    <property type="molecule type" value="Genomic_DNA"/>
</dbReference>
<dbReference type="OrthoDB" id="396512at2"/>
<dbReference type="InterPro" id="IPR029044">
    <property type="entry name" value="Nucleotide-diphossugar_trans"/>
</dbReference>
<accession>A0A9X1CE42</accession>
<reference evidence="3" key="1">
    <citation type="submission" date="2021-03" db="EMBL/GenBank/DDBJ databases">
        <title>Genomic Encyclopedia of Type Strains, Phase IV (KMG-IV): sequencing the most valuable type-strain genomes for metagenomic binning, comparative biology and taxonomic classification.</title>
        <authorList>
            <person name="Goeker M."/>
        </authorList>
    </citation>
    <scope>NUCLEOTIDE SEQUENCE</scope>
    <source>
        <strain evidence="3">DSM 107338</strain>
    </source>
</reference>
<keyword evidence="4" id="KW-1185">Reference proteome</keyword>
<evidence type="ECO:0000256" key="1">
    <source>
        <dbReference type="ARBA" id="ARBA00006739"/>
    </source>
</evidence>
<dbReference type="SUPFAM" id="SSF53448">
    <property type="entry name" value="Nucleotide-diphospho-sugar transferases"/>
    <property type="match status" value="1"/>
</dbReference>
<dbReference type="Proteomes" id="UP001138793">
    <property type="component" value="Unassembled WGS sequence"/>
</dbReference>
<dbReference type="CDD" id="cd00761">
    <property type="entry name" value="Glyco_tranf_GTA_type"/>
    <property type="match status" value="1"/>
</dbReference>
<evidence type="ECO:0000313" key="4">
    <source>
        <dbReference type="Proteomes" id="UP001138793"/>
    </source>
</evidence>
<dbReference type="Gene3D" id="3.90.550.10">
    <property type="entry name" value="Spore Coat Polysaccharide Biosynthesis Protein SpsA, Chain A"/>
    <property type="match status" value="1"/>
</dbReference>
<evidence type="ECO:0000259" key="2">
    <source>
        <dbReference type="Pfam" id="PF00535"/>
    </source>
</evidence>
<gene>
    <name evidence="3" type="ORF">J2Z64_000109</name>
</gene>
<feature type="domain" description="Glycosyltransferase 2-like" evidence="2">
    <location>
        <begin position="10"/>
        <end position="173"/>
    </location>
</feature>
<organism evidence="3 4">
    <name type="scientific">Oceanobacillus polygoni</name>
    <dbReference type="NCBI Taxonomy" id="1235259"/>
    <lineage>
        <taxon>Bacteria</taxon>
        <taxon>Bacillati</taxon>
        <taxon>Bacillota</taxon>
        <taxon>Bacilli</taxon>
        <taxon>Bacillales</taxon>
        <taxon>Bacillaceae</taxon>
        <taxon>Oceanobacillus</taxon>
    </lineage>
</organism>
<proteinExistence type="inferred from homology"/>
<comment type="caution">
    <text evidence="3">The sequence shown here is derived from an EMBL/GenBank/DDBJ whole genome shotgun (WGS) entry which is preliminary data.</text>
</comment>
<comment type="similarity">
    <text evidence="1">Belongs to the glycosyltransferase 2 family.</text>
</comment>
<sequence>MSEYIPGMVSVIIPTFKRADKLRRAIDSVLNQTYYKIELLVVNDNEPDDDFSIRLEELISSIEDKRLFLVHQEKHVNGAAARNAGIERAKGEYIAFLDDDDTWIKTKLEKQINTFKKHPKVGLVTTGVYYIYEKEKVTYESIPNAFGDVSKDILISNCVGGTQAMVKKSILDKVGGFDEKLKALQDYELWIRVCQLTEVATVEEPCINYFNNRGTNQVSQVTKNYEISFDHISCKHSNLINDLHLQDKKRRMNATYLLLANKAMRNSDRKTAIKYTTKAFKTKPSAKVAVYGLMSLLDYKYVLKARKKMKI</sequence>